<gene>
    <name evidence="1" type="ORF">ACFPJ4_12830</name>
</gene>
<organism evidence="1 2">
    <name type="scientific">Lysinimonas soli</name>
    <dbReference type="NCBI Taxonomy" id="1074233"/>
    <lineage>
        <taxon>Bacteria</taxon>
        <taxon>Bacillati</taxon>
        <taxon>Actinomycetota</taxon>
        <taxon>Actinomycetes</taxon>
        <taxon>Micrococcales</taxon>
        <taxon>Microbacteriaceae</taxon>
        <taxon>Lysinimonas</taxon>
    </lineage>
</organism>
<comment type="caution">
    <text evidence="1">The sequence shown here is derived from an EMBL/GenBank/DDBJ whole genome shotgun (WGS) entry which is preliminary data.</text>
</comment>
<dbReference type="GO" id="GO:0000428">
    <property type="term" value="C:DNA-directed RNA polymerase complex"/>
    <property type="evidence" value="ECO:0007669"/>
    <property type="project" value="UniProtKB-KW"/>
</dbReference>
<keyword evidence="2" id="KW-1185">Reference proteome</keyword>
<sequence length="209" mass="22264">MADDFHKPAFFGGGEFEAFAGGEDPAAVMRAAHESARVLLARARDADDPHVVDRLVHYTDEHGIDALAELWARSGPHTLPGALWRIYLVRLMIRQDPGGIALLFQRGTEVLSTIDAVVAGAPTPAGPQEVTELADRILRGLFEGDFAIALERAAAFCRVEAAGASSVADDQDAASPERASELTTRALRLTTTADELAACARMSRAGTLD</sequence>
<keyword evidence="1" id="KW-0240">DNA-directed RNA polymerase</keyword>
<accession>A0ABW0NT44</accession>
<dbReference type="EMBL" id="JBHSMG010000003">
    <property type="protein sequence ID" value="MFC5503126.1"/>
    <property type="molecule type" value="Genomic_DNA"/>
</dbReference>
<protein>
    <submittedName>
        <fullName evidence="1">DNA-directed RNA polymerase subunit beta</fullName>
    </submittedName>
</protein>
<name>A0ABW0NT44_9MICO</name>
<dbReference type="Proteomes" id="UP001596039">
    <property type="component" value="Unassembled WGS sequence"/>
</dbReference>
<reference evidence="2" key="1">
    <citation type="journal article" date="2019" name="Int. J. Syst. Evol. Microbiol.">
        <title>The Global Catalogue of Microorganisms (GCM) 10K type strain sequencing project: providing services to taxonomists for standard genome sequencing and annotation.</title>
        <authorList>
            <consortium name="The Broad Institute Genomics Platform"/>
            <consortium name="The Broad Institute Genome Sequencing Center for Infectious Disease"/>
            <person name="Wu L."/>
            <person name="Ma J."/>
        </authorList>
    </citation>
    <scope>NUCLEOTIDE SEQUENCE [LARGE SCALE GENOMIC DNA]</scope>
    <source>
        <strain evidence="2">CGMCC 4.6997</strain>
    </source>
</reference>
<proteinExistence type="predicted"/>
<evidence type="ECO:0000313" key="2">
    <source>
        <dbReference type="Proteomes" id="UP001596039"/>
    </source>
</evidence>
<dbReference type="RefSeq" id="WP_386740839.1">
    <property type="nucleotide sequence ID" value="NZ_JBHSMG010000003.1"/>
</dbReference>
<keyword evidence="1" id="KW-0804">Transcription</keyword>
<evidence type="ECO:0000313" key="1">
    <source>
        <dbReference type="EMBL" id="MFC5503126.1"/>
    </source>
</evidence>